<dbReference type="GO" id="GO:0005524">
    <property type="term" value="F:ATP binding"/>
    <property type="evidence" value="ECO:0007669"/>
    <property type="project" value="UniProtKB-KW"/>
</dbReference>
<evidence type="ECO:0000256" key="2">
    <source>
        <dbReference type="ARBA" id="ARBA00022840"/>
    </source>
</evidence>
<dbReference type="Gene3D" id="3.40.50.12780">
    <property type="entry name" value="N-terminal domain of ligase-like"/>
    <property type="match status" value="1"/>
</dbReference>
<dbReference type="PANTHER" id="PTHR43272:SF33">
    <property type="entry name" value="AMP-BINDING DOMAIN-CONTAINING PROTEIN-RELATED"/>
    <property type="match status" value="1"/>
</dbReference>
<dbReference type="RefSeq" id="WP_144358206.1">
    <property type="nucleotide sequence ID" value="NZ_VMNH01000005.1"/>
</dbReference>
<keyword evidence="1" id="KW-0547">Nucleotide-binding</keyword>
<dbReference type="Pfam" id="PF00501">
    <property type="entry name" value="AMP-binding"/>
    <property type="match status" value="1"/>
</dbReference>
<keyword evidence="5" id="KW-1185">Reference proteome</keyword>
<accession>A0A558DTZ6</accession>
<dbReference type="Proteomes" id="UP000316649">
    <property type="component" value="Unassembled WGS sequence"/>
</dbReference>
<proteinExistence type="predicted"/>
<dbReference type="GO" id="GO:0004467">
    <property type="term" value="F:long-chain fatty acid-CoA ligase activity"/>
    <property type="evidence" value="ECO:0007669"/>
    <property type="project" value="TreeGrafter"/>
</dbReference>
<evidence type="ECO:0000313" key="5">
    <source>
        <dbReference type="Proteomes" id="UP000316649"/>
    </source>
</evidence>
<dbReference type="AlphaFoldDB" id="A0A558DTZ6"/>
<name>A0A558DTZ6_9GAMM</name>
<dbReference type="PROSITE" id="PS00455">
    <property type="entry name" value="AMP_BINDING"/>
    <property type="match status" value="1"/>
</dbReference>
<dbReference type="CDD" id="cd05907">
    <property type="entry name" value="VL_LC_FACS_like"/>
    <property type="match status" value="1"/>
</dbReference>
<keyword evidence="4" id="KW-0436">Ligase</keyword>
<feature type="domain" description="AMP-dependent synthetase/ligase" evidence="3">
    <location>
        <begin position="23"/>
        <end position="433"/>
    </location>
</feature>
<dbReference type="OrthoDB" id="5296889at2"/>
<protein>
    <submittedName>
        <fullName evidence="4">Long-chain fatty acid--CoA ligase</fullName>
    </submittedName>
</protein>
<evidence type="ECO:0000256" key="1">
    <source>
        <dbReference type="ARBA" id="ARBA00022741"/>
    </source>
</evidence>
<organism evidence="4 5">
    <name type="scientific">Sedimenticola selenatireducens</name>
    <dbReference type="NCBI Taxonomy" id="191960"/>
    <lineage>
        <taxon>Bacteria</taxon>
        <taxon>Pseudomonadati</taxon>
        <taxon>Pseudomonadota</taxon>
        <taxon>Gammaproteobacteria</taxon>
        <taxon>Chromatiales</taxon>
        <taxon>Sedimenticolaceae</taxon>
        <taxon>Sedimenticola</taxon>
    </lineage>
</organism>
<evidence type="ECO:0000259" key="3">
    <source>
        <dbReference type="Pfam" id="PF00501"/>
    </source>
</evidence>
<dbReference type="EMBL" id="VMNH01000005">
    <property type="protein sequence ID" value="TVO77077.1"/>
    <property type="molecule type" value="Genomic_DNA"/>
</dbReference>
<dbReference type="SUPFAM" id="SSF56801">
    <property type="entry name" value="Acetyl-CoA synthetase-like"/>
    <property type="match status" value="1"/>
</dbReference>
<sequence>MNQWTENLISVDLAQTLDGLFVQRIKRTPDRVAYCSYNRTSKAWQEYSWRDMGEMIARWQVVLSKEPLKPGDRVALSLRNSPEWVAFDQACLGLGLVVVPLYTDDRPDNIAYILEDAAVKLLLVQDGSRWKRLASAIGYNSTVHRVFIQDSGADDAALLASDKRVRCVDDTLPAEAPVLQQRSGNPHKLASIVYTSGTTGRPKGVMLSHHNMLSIAHASITVIDCYQEDIFLSFLPLSHTLERTAGYYLPVMTGSSVAYSRSIGQLAEDLTLMRPTVMIAVPRIFERVYGRITDQIAKRPVLPRKLFHLAVRTGWSRFQHEQGRSGWRPSLLLWPILDKLVASKVTARLGGRLRIAVSGGAALSPDIAQLFIGLGIPILQGYGLTETSPVVSVNPLEDNDPGSVGVPLRGVEVSTGLDDELLVRGPGVMLGYWNNHAATAKIIDSDGWLHTGDQARIENNHIYITGRIKDILVLSNGEKVPPSDMELAIALDPLVEQVMVVGEGRPYLSALVVLEADSWPGFAQDCGLDPMSRETLQHSQVVSAILQRIKLALKHFPGYAKIRRVTLQLEPWTVDNGLLTPTLKVKRARVLKRFEQEVAAMYDDGPTQGKR</sequence>
<reference evidence="4 5" key="1">
    <citation type="submission" date="2019-07" db="EMBL/GenBank/DDBJ databases">
        <title>The pathways for chlorine oxyanion respiration interact through the shared metabolite chlorate.</title>
        <authorList>
            <person name="Barnum T.P."/>
            <person name="Cheng Y."/>
            <person name="Hill K.A."/>
            <person name="Lucas L.N."/>
            <person name="Carlson H.K."/>
            <person name="Coates J.D."/>
        </authorList>
    </citation>
    <scope>NUCLEOTIDE SEQUENCE [LARGE SCALE GENOMIC DNA]</scope>
    <source>
        <strain evidence="4 5">BK-1</strain>
    </source>
</reference>
<dbReference type="InterPro" id="IPR000873">
    <property type="entry name" value="AMP-dep_synth/lig_dom"/>
</dbReference>
<comment type="caution">
    <text evidence="4">The sequence shown here is derived from an EMBL/GenBank/DDBJ whole genome shotgun (WGS) entry which is preliminary data.</text>
</comment>
<keyword evidence="2" id="KW-0067">ATP-binding</keyword>
<dbReference type="Pfam" id="PF23562">
    <property type="entry name" value="AMP-binding_C_3"/>
    <property type="match status" value="1"/>
</dbReference>
<gene>
    <name evidence="4" type="ORF">FHP88_06550</name>
</gene>
<dbReference type="PANTHER" id="PTHR43272">
    <property type="entry name" value="LONG-CHAIN-FATTY-ACID--COA LIGASE"/>
    <property type="match status" value="1"/>
</dbReference>
<dbReference type="GO" id="GO:0016020">
    <property type="term" value="C:membrane"/>
    <property type="evidence" value="ECO:0007669"/>
    <property type="project" value="TreeGrafter"/>
</dbReference>
<dbReference type="InterPro" id="IPR042099">
    <property type="entry name" value="ANL_N_sf"/>
</dbReference>
<dbReference type="InterPro" id="IPR020845">
    <property type="entry name" value="AMP-binding_CS"/>
</dbReference>
<evidence type="ECO:0000313" key="4">
    <source>
        <dbReference type="EMBL" id="TVO77077.1"/>
    </source>
</evidence>